<gene>
    <name evidence="3" type="ORF">B0A55_05190</name>
</gene>
<dbReference type="Pfam" id="PF02037">
    <property type="entry name" value="SAP"/>
    <property type="match status" value="1"/>
</dbReference>
<dbReference type="Proteomes" id="UP000309340">
    <property type="component" value="Unassembled WGS sequence"/>
</dbReference>
<dbReference type="OrthoDB" id="5348404at2759"/>
<protein>
    <recommendedName>
        <fullName evidence="2">SAP domain-containing protein</fullName>
    </recommendedName>
</protein>
<dbReference type="InterPro" id="IPR003034">
    <property type="entry name" value="SAP_dom"/>
</dbReference>
<feature type="compositionally biased region" description="Polar residues" evidence="1">
    <location>
        <begin position="143"/>
        <end position="156"/>
    </location>
</feature>
<feature type="region of interest" description="Disordered" evidence="1">
    <location>
        <begin position="415"/>
        <end position="486"/>
    </location>
</feature>
<evidence type="ECO:0000313" key="4">
    <source>
        <dbReference type="Proteomes" id="UP000309340"/>
    </source>
</evidence>
<proteinExistence type="predicted"/>
<feature type="compositionally biased region" description="Polar residues" evidence="1">
    <location>
        <begin position="123"/>
        <end position="133"/>
    </location>
</feature>
<feature type="compositionally biased region" description="Polar residues" evidence="1">
    <location>
        <begin position="474"/>
        <end position="486"/>
    </location>
</feature>
<dbReference type="InterPro" id="IPR036361">
    <property type="entry name" value="SAP_dom_sf"/>
</dbReference>
<dbReference type="CDD" id="cd12432">
    <property type="entry name" value="RRM_ACINU"/>
    <property type="match status" value="1"/>
</dbReference>
<comment type="caution">
    <text evidence="3">The sequence shown here is derived from an EMBL/GenBank/DDBJ whole genome shotgun (WGS) entry which is preliminary data.</text>
</comment>
<name>A0A4V5NGU6_9PEZI</name>
<feature type="compositionally biased region" description="Basic and acidic residues" evidence="1">
    <location>
        <begin position="456"/>
        <end position="467"/>
    </location>
</feature>
<feature type="domain" description="SAP" evidence="2">
    <location>
        <begin position="5"/>
        <end position="39"/>
    </location>
</feature>
<evidence type="ECO:0000313" key="3">
    <source>
        <dbReference type="EMBL" id="TKA76429.1"/>
    </source>
</evidence>
<dbReference type="AlphaFoldDB" id="A0A4V5NGU6"/>
<feature type="compositionally biased region" description="Basic and acidic residues" evidence="1">
    <location>
        <begin position="182"/>
        <end position="191"/>
    </location>
</feature>
<dbReference type="InterPro" id="IPR034257">
    <property type="entry name" value="Acinus_RRM"/>
</dbReference>
<dbReference type="EMBL" id="NAJQ01000163">
    <property type="protein sequence ID" value="TKA76429.1"/>
    <property type="molecule type" value="Genomic_DNA"/>
</dbReference>
<feature type="region of interest" description="Disordered" evidence="1">
    <location>
        <begin position="214"/>
        <end position="237"/>
    </location>
</feature>
<feature type="compositionally biased region" description="Basic and acidic residues" evidence="1">
    <location>
        <begin position="62"/>
        <end position="74"/>
    </location>
</feature>
<dbReference type="Gene3D" id="1.10.720.30">
    <property type="entry name" value="SAP domain"/>
    <property type="match status" value="1"/>
</dbReference>
<sequence length="600" mass="63350">MATEYSKLKVVELKDLLKERGIPTTGLTRKQSIIEALEKRDAEVSGSAVAVDPPENGNGDEAEMKAAEEKHGEGEGVGAGEAETGIQAEKVEAAVAEVEAAAAAKEDANAQDMDALPDATSELAPTTTPQQPTILEADEPVSSRPTSELATPQQPSGMLEDASSESRKRKRRSPTPPLSEETVSKKLKAAEEAAADSVKLSEDAVVEDAPVQLGEAVDTGTEDAEKTMNPYSTSDDVRDIDTEDVAMADQSVAPDTAPRGELQPGAIHPATRALYIRDLIRPLQPAQLRDHLIALSGSDTLDSSIDTFHLDVLRTHAFAVFSTLKESTRVRAALHGTVFPDEPARKDLWVDFVPEDKVAEWIEVEERAGTSRRDARRWEVVYEGLGEGPTVQHVEIVGGGRVGVGRQGSMGIAAGAGAGGGMPNAPLGPRGNGTLHQRPSQSQTALPPPQAPTARESAEPRELHPGNDEPAVSVSANPTTGPSASSFTTLAKTFLCTTTKPHLYYLPKPGELATSRLQILEQETSRHWDGARAGDGVGEGYGGGLRRYTFEDGDRLVDGGADRGSFGVVGGDSYGRGGFRGRGRGGYGGFGGGGGRYRGR</sequence>
<accession>A0A4V5NGU6</accession>
<feature type="region of interest" description="Disordered" evidence="1">
    <location>
        <begin position="98"/>
        <end position="201"/>
    </location>
</feature>
<keyword evidence="4" id="KW-1185">Reference proteome</keyword>
<reference evidence="3 4" key="1">
    <citation type="submission" date="2017-03" db="EMBL/GenBank/DDBJ databases">
        <title>Genomes of endolithic fungi from Antarctica.</title>
        <authorList>
            <person name="Coleine C."/>
            <person name="Masonjones S."/>
            <person name="Stajich J.E."/>
        </authorList>
    </citation>
    <scope>NUCLEOTIDE SEQUENCE [LARGE SCALE GENOMIC DNA]</scope>
    <source>
        <strain evidence="3 4">CCFEE 5184</strain>
    </source>
</reference>
<dbReference type="STRING" id="329884.A0A4V5NGU6"/>
<evidence type="ECO:0000259" key="2">
    <source>
        <dbReference type="Pfam" id="PF02037"/>
    </source>
</evidence>
<dbReference type="SUPFAM" id="SSF68906">
    <property type="entry name" value="SAP domain"/>
    <property type="match status" value="1"/>
</dbReference>
<feature type="region of interest" description="Disordered" evidence="1">
    <location>
        <begin position="39"/>
        <end position="80"/>
    </location>
</feature>
<organism evidence="3 4">
    <name type="scientific">Friedmanniomyces simplex</name>
    <dbReference type="NCBI Taxonomy" id="329884"/>
    <lineage>
        <taxon>Eukaryota</taxon>
        <taxon>Fungi</taxon>
        <taxon>Dikarya</taxon>
        <taxon>Ascomycota</taxon>
        <taxon>Pezizomycotina</taxon>
        <taxon>Dothideomycetes</taxon>
        <taxon>Dothideomycetidae</taxon>
        <taxon>Mycosphaerellales</taxon>
        <taxon>Teratosphaeriaceae</taxon>
        <taxon>Friedmanniomyces</taxon>
    </lineage>
</organism>
<dbReference type="PANTHER" id="PTHR47031:SF3">
    <property type="entry name" value="SAP DOMAIN-CONTAINING PROTEIN"/>
    <property type="match status" value="1"/>
</dbReference>
<dbReference type="PANTHER" id="PTHR47031">
    <property type="entry name" value="SAP DNA-BINDING DOMAIN-CONTAINING PROTEIN"/>
    <property type="match status" value="1"/>
</dbReference>
<evidence type="ECO:0000256" key="1">
    <source>
        <dbReference type="SAM" id="MobiDB-lite"/>
    </source>
</evidence>